<reference evidence="2 3" key="1">
    <citation type="submission" date="2014-04" db="EMBL/GenBank/DDBJ databases">
        <authorList>
            <consortium name="DOE Joint Genome Institute"/>
            <person name="Kuo A."/>
            <person name="Zuccaro A."/>
            <person name="Kohler A."/>
            <person name="Nagy L.G."/>
            <person name="Floudas D."/>
            <person name="Copeland A."/>
            <person name="Barry K.W."/>
            <person name="Cichocki N."/>
            <person name="Veneault-Fourrey C."/>
            <person name="LaButti K."/>
            <person name="Lindquist E.A."/>
            <person name="Lipzen A."/>
            <person name="Lundell T."/>
            <person name="Morin E."/>
            <person name="Murat C."/>
            <person name="Sun H."/>
            <person name="Tunlid A."/>
            <person name="Henrissat B."/>
            <person name="Grigoriev I.V."/>
            <person name="Hibbett D.S."/>
            <person name="Martin F."/>
            <person name="Nordberg H.P."/>
            <person name="Cantor M.N."/>
            <person name="Hua S.X."/>
        </authorList>
    </citation>
    <scope>NUCLEOTIDE SEQUENCE [LARGE SCALE GENOMIC DNA]</scope>
    <source>
        <strain evidence="2 3">MAFF 305830</strain>
    </source>
</reference>
<sequence length="88" mass="10041">MMLNPSAQEKNMLLSSVSVSFIPTVFFYIPGTADSCSVHFQGLYPPSTSIHHLPPPSSYNFFLFLTSHCWIPSFIHISYSLLILCWIW</sequence>
<dbReference type="EMBL" id="KN824292">
    <property type="protein sequence ID" value="KIM28583.1"/>
    <property type="molecule type" value="Genomic_DNA"/>
</dbReference>
<accession>A0A0C2WQX5</accession>
<evidence type="ECO:0000313" key="2">
    <source>
        <dbReference type="EMBL" id="KIM28583.1"/>
    </source>
</evidence>
<keyword evidence="1" id="KW-0812">Transmembrane</keyword>
<feature type="transmembrane region" description="Helical" evidence="1">
    <location>
        <begin position="12"/>
        <end position="29"/>
    </location>
</feature>
<dbReference type="Proteomes" id="UP000054097">
    <property type="component" value="Unassembled WGS sequence"/>
</dbReference>
<proteinExistence type="predicted"/>
<organism evidence="2 3">
    <name type="scientific">Serendipita vermifera MAFF 305830</name>
    <dbReference type="NCBI Taxonomy" id="933852"/>
    <lineage>
        <taxon>Eukaryota</taxon>
        <taxon>Fungi</taxon>
        <taxon>Dikarya</taxon>
        <taxon>Basidiomycota</taxon>
        <taxon>Agaricomycotina</taxon>
        <taxon>Agaricomycetes</taxon>
        <taxon>Sebacinales</taxon>
        <taxon>Serendipitaceae</taxon>
        <taxon>Serendipita</taxon>
    </lineage>
</organism>
<feature type="transmembrane region" description="Helical" evidence="1">
    <location>
        <begin position="61"/>
        <end position="87"/>
    </location>
</feature>
<reference evidence="3" key="2">
    <citation type="submission" date="2015-01" db="EMBL/GenBank/DDBJ databases">
        <title>Evolutionary Origins and Diversification of the Mycorrhizal Mutualists.</title>
        <authorList>
            <consortium name="DOE Joint Genome Institute"/>
            <consortium name="Mycorrhizal Genomics Consortium"/>
            <person name="Kohler A."/>
            <person name="Kuo A."/>
            <person name="Nagy L.G."/>
            <person name="Floudas D."/>
            <person name="Copeland A."/>
            <person name="Barry K.W."/>
            <person name="Cichocki N."/>
            <person name="Veneault-Fourrey C."/>
            <person name="LaButti K."/>
            <person name="Lindquist E.A."/>
            <person name="Lipzen A."/>
            <person name="Lundell T."/>
            <person name="Morin E."/>
            <person name="Murat C."/>
            <person name="Riley R."/>
            <person name="Ohm R."/>
            <person name="Sun H."/>
            <person name="Tunlid A."/>
            <person name="Henrissat B."/>
            <person name="Grigoriev I.V."/>
            <person name="Hibbett D.S."/>
            <person name="Martin F."/>
        </authorList>
    </citation>
    <scope>NUCLEOTIDE SEQUENCE [LARGE SCALE GENOMIC DNA]</scope>
    <source>
        <strain evidence="3">MAFF 305830</strain>
    </source>
</reference>
<dbReference type="AlphaFoldDB" id="A0A0C2WQX5"/>
<keyword evidence="1" id="KW-1133">Transmembrane helix</keyword>
<evidence type="ECO:0000313" key="3">
    <source>
        <dbReference type="Proteomes" id="UP000054097"/>
    </source>
</evidence>
<name>A0A0C2WQX5_SERVB</name>
<evidence type="ECO:0000256" key="1">
    <source>
        <dbReference type="SAM" id="Phobius"/>
    </source>
</evidence>
<keyword evidence="1" id="KW-0472">Membrane</keyword>
<dbReference type="HOGENOM" id="CLU_2470478_0_0_1"/>
<gene>
    <name evidence="2" type="ORF">M408DRAFT_136866</name>
</gene>
<keyword evidence="3" id="KW-1185">Reference proteome</keyword>
<protein>
    <submittedName>
        <fullName evidence="2">Uncharacterized protein</fullName>
    </submittedName>
</protein>